<dbReference type="PROSITE" id="PS50113">
    <property type="entry name" value="PAC"/>
    <property type="match status" value="1"/>
</dbReference>
<dbReference type="InterPro" id="IPR036890">
    <property type="entry name" value="HATPase_C_sf"/>
</dbReference>
<dbReference type="SUPFAM" id="SSF52172">
    <property type="entry name" value="CheY-like"/>
    <property type="match status" value="1"/>
</dbReference>
<name>T2GBZ2_MEGG1</name>
<dbReference type="SMART" id="SM00448">
    <property type="entry name" value="REC"/>
    <property type="match status" value="1"/>
</dbReference>
<organism evidence="6 7">
    <name type="scientific">Megalodesulfovibrio gigas (strain ATCC 19364 / DSM 1382 / NCIMB 9332 / VKM B-1759)</name>
    <name type="common">Desulfovibrio gigas</name>
    <dbReference type="NCBI Taxonomy" id="1121448"/>
    <lineage>
        <taxon>Bacteria</taxon>
        <taxon>Pseudomonadati</taxon>
        <taxon>Thermodesulfobacteriota</taxon>
        <taxon>Desulfovibrionia</taxon>
        <taxon>Desulfovibrionales</taxon>
        <taxon>Desulfovibrionaceae</taxon>
        <taxon>Megalodesulfovibrio</taxon>
    </lineage>
</organism>
<keyword evidence="6" id="KW-0808">Transferase</keyword>
<dbReference type="KEGG" id="dgg:DGI_2327"/>
<feature type="domain" description="Histidine kinase" evidence="2">
    <location>
        <begin position="276"/>
        <end position="479"/>
    </location>
</feature>
<gene>
    <name evidence="6" type="ORF">DGI_2327</name>
</gene>
<dbReference type="SUPFAM" id="SSF55874">
    <property type="entry name" value="ATPase domain of HSP90 chaperone/DNA topoisomerase II/histidine kinase"/>
    <property type="match status" value="1"/>
</dbReference>
<evidence type="ECO:0000313" key="6">
    <source>
        <dbReference type="EMBL" id="AGW14080.1"/>
    </source>
</evidence>
<dbReference type="InterPro" id="IPR000014">
    <property type="entry name" value="PAS"/>
</dbReference>
<dbReference type="EMBL" id="CP006585">
    <property type="protein sequence ID" value="AGW14080.1"/>
    <property type="molecule type" value="Genomic_DNA"/>
</dbReference>
<dbReference type="GO" id="GO:0016301">
    <property type="term" value="F:kinase activity"/>
    <property type="evidence" value="ECO:0007669"/>
    <property type="project" value="UniProtKB-KW"/>
</dbReference>
<dbReference type="Pfam" id="PF07568">
    <property type="entry name" value="HisKA_2"/>
    <property type="match status" value="1"/>
</dbReference>
<dbReference type="AlphaFoldDB" id="T2GBZ2"/>
<dbReference type="InterPro" id="IPR000700">
    <property type="entry name" value="PAS-assoc_C"/>
</dbReference>
<dbReference type="PANTHER" id="PTHR43065:SF23">
    <property type="entry name" value="SENSOR HISTIDINE KINASE PDTAS"/>
    <property type="match status" value="1"/>
</dbReference>
<dbReference type="Gene3D" id="3.30.450.20">
    <property type="entry name" value="PAS domain"/>
    <property type="match status" value="1"/>
</dbReference>
<dbReference type="HOGENOM" id="CLU_000445_114_57_7"/>
<dbReference type="STRING" id="1121448.DGI_2327"/>
<dbReference type="Gene3D" id="3.40.50.2300">
    <property type="match status" value="1"/>
</dbReference>
<dbReference type="Proteomes" id="UP000016587">
    <property type="component" value="Chromosome"/>
</dbReference>
<protein>
    <submittedName>
        <fullName evidence="6">Putative sensory transduction histidine kinase</fullName>
    </submittedName>
</protein>
<dbReference type="CDD" id="cd00130">
    <property type="entry name" value="PAS"/>
    <property type="match status" value="1"/>
</dbReference>
<dbReference type="InterPro" id="IPR035965">
    <property type="entry name" value="PAS-like_dom_sf"/>
</dbReference>
<accession>T2GBZ2</accession>
<dbReference type="SUPFAM" id="SSF55785">
    <property type="entry name" value="PYP-like sensor domain (PAS domain)"/>
    <property type="match status" value="1"/>
</dbReference>
<dbReference type="GO" id="GO:0000160">
    <property type="term" value="P:phosphorelay signal transduction system"/>
    <property type="evidence" value="ECO:0007669"/>
    <property type="project" value="InterPro"/>
</dbReference>
<reference evidence="7" key="2">
    <citation type="submission" date="2013-07" db="EMBL/GenBank/DDBJ databases">
        <authorList>
            <person name="Morais-Silva F.O."/>
            <person name="Rezende A.M."/>
            <person name="Pimentel C."/>
            <person name="Resende D.M."/>
            <person name="Santos C.I."/>
            <person name="Clemente C."/>
            <person name="de Oliveira L.M."/>
            <person name="da Silva S.M."/>
            <person name="Costa D.A."/>
            <person name="Varela-Raposo A."/>
            <person name="Horacio E.C.A."/>
            <person name="Matos M."/>
            <person name="Flores O."/>
            <person name="Ruiz J.C."/>
            <person name="Rodrigues-Pousada C."/>
        </authorList>
    </citation>
    <scope>NUCLEOTIDE SEQUENCE [LARGE SCALE GENOMIC DNA]</scope>
    <source>
        <strain evidence="7">ATCC 19364 / DSM 1382 / NCIMB 9332 / VKM B-1759</strain>
    </source>
</reference>
<dbReference type="OrthoDB" id="5342108at2"/>
<keyword evidence="6" id="KW-0418">Kinase</keyword>
<dbReference type="NCBIfam" id="TIGR00229">
    <property type="entry name" value="sensory_box"/>
    <property type="match status" value="1"/>
</dbReference>
<dbReference type="InterPro" id="IPR011495">
    <property type="entry name" value="Sig_transdc_His_kin_sub2_dim/P"/>
</dbReference>
<feature type="domain" description="PAC" evidence="5">
    <location>
        <begin position="213"/>
        <end position="265"/>
    </location>
</feature>
<evidence type="ECO:0000313" key="7">
    <source>
        <dbReference type="Proteomes" id="UP000016587"/>
    </source>
</evidence>
<evidence type="ECO:0000256" key="1">
    <source>
        <dbReference type="PROSITE-ProRule" id="PRU00169"/>
    </source>
</evidence>
<dbReference type="Pfam" id="PF02518">
    <property type="entry name" value="HATPase_c"/>
    <property type="match status" value="1"/>
</dbReference>
<sequence length="480" mass="52774">MKHQLHILYLDADISSRARFRQFFDANLLPYTVHDAGSLAEARRLLHEHDVDVVVSEHRLEDGLVFDLLEGTPADAAGVSHGRERCASLAVPVILATATGDEKTAVRAMRDGAYDYIIKDADHRWMALIPQAAEGAVRQHQAQRQYRLLTHALMSITDAVFITNTAQHLVFVNKAFCHTYGFKEEEVLGKSIALLRAEVVPAGQASDSETRGAAREIYHRRKDGRIFPVSLTRSVIHDDKGLNMAIVGVARDISAWKEAEARLTNSLKEKEVLLKEIHHRVKNNLQVVSSLLNLQSGYLKDEQTIDALRDSQNRVKSMALIHERLYQSESLNKIDFGGYVQSLVNHVKSSFRGMGEIDVAVDVSDMFVDVDVAIPCGLIINELASNSFKHAFSDARGGACGGRVHIRLSQQVSDAGQPELLLEVGDNGKGYPPGLDIDCVASLGLQLVNSLVQQLKGSIDLASNGGACSRMRIPLPQQAP</sequence>
<keyword evidence="7" id="KW-1185">Reference proteome</keyword>
<dbReference type="PROSITE" id="PS50109">
    <property type="entry name" value="HIS_KIN"/>
    <property type="match status" value="1"/>
</dbReference>
<dbReference type="InterPro" id="IPR003594">
    <property type="entry name" value="HATPase_dom"/>
</dbReference>
<reference evidence="6 7" key="1">
    <citation type="journal article" date="2013" name="J. Bacteriol.">
        <title>Roles of HynAB and Ech, the only two hydrogenases found in the model sulfate reducer Desulfovibrio gigas.</title>
        <authorList>
            <person name="Morais-Silva F.O."/>
            <person name="Santos C.I."/>
            <person name="Rodrigues R."/>
            <person name="Pereira I.A."/>
            <person name="Rodrigues-Pousada C."/>
        </authorList>
    </citation>
    <scope>NUCLEOTIDE SEQUENCE [LARGE SCALE GENOMIC DNA]</scope>
    <source>
        <strain evidence="7">ATCC 19364 / DSM 1382 / NCIMB 9332 / VKM B-1759</strain>
    </source>
</reference>
<comment type="caution">
    <text evidence="1">Lacks conserved residue(s) required for the propagation of feature annotation.</text>
</comment>
<dbReference type="PATRIC" id="fig|1121448.10.peg.2280"/>
<evidence type="ECO:0000259" key="4">
    <source>
        <dbReference type="PROSITE" id="PS50112"/>
    </source>
</evidence>
<dbReference type="Pfam" id="PF13426">
    <property type="entry name" value="PAS_9"/>
    <property type="match status" value="1"/>
</dbReference>
<dbReference type="Gene3D" id="3.30.565.10">
    <property type="entry name" value="Histidine kinase-like ATPase, C-terminal domain"/>
    <property type="match status" value="1"/>
</dbReference>
<proteinExistence type="predicted"/>
<evidence type="ECO:0000259" key="2">
    <source>
        <dbReference type="PROSITE" id="PS50109"/>
    </source>
</evidence>
<dbReference type="InterPro" id="IPR001789">
    <property type="entry name" value="Sig_transdc_resp-reg_receiver"/>
</dbReference>
<dbReference type="SMART" id="SM00387">
    <property type="entry name" value="HATPase_c"/>
    <property type="match status" value="1"/>
</dbReference>
<dbReference type="PROSITE" id="PS50110">
    <property type="entry name" value="RESPONSE_REGULATORY"/>
    <property type="match status" value="1"/>
</dbReference>
<dbReference type="eggNOG" id="COG3920">
    <property type="taxonomic scope" value="Bacteria"/>
</dbReference>
<feature type="domain" description="Response regulatory" evidence="3">
    <location>
        <begin position="6"/>
        <end position="134"/>
    </location>
</feature>
<dbReference type="RefSeq" id="WP_021761040.1">
    <property type="nucleotide sequence ID" value="NC_022444.1"/>
</dbReference>
<dbReference type="PANTHER" id="PTHR43065">
    <property type="entry name" value="SENSOR HISTIDINE KINASE"/>
    <property type="match status" value="1"/>
</dbReference>
<evidence type="ECO:0000259" key="5">
    <source>
        <dbReference type="PROSITE" id="PS50113"/>
    </source>
</evidence>
<dbReference type="PROSITE" id="PS50112">
    <property type="entry name" value="PAS"/>
    <property type="match status" value="1"/>
</dbReference>
<dbReference type="InterPro" id="IPR011006">
    <property type="entry name" value="CheY-like_superfamily"/>
</dbReference>
<evidence type="ECO:0000259" key="3">
    <source>
        <dbReference type="PROSITE" id="PS50110"/>
    </source>
</evidence>
<dbReference type="InterPro" id="IPR005467">
    <property type="entry name" value="His_kinase_dom"/>
</dbReference>
<feature type="domain" description="PAS" evidence="4">
    <location>
        <begin position="145"/>
        <end position="191"/>
    </location>
</feature>